<dbReference type="SUPFAM" id="SSF56059">
    <property type="entry name" value="Glutathione synthetase ATP-binding domain-like"/>
    <property type="match status" value="1"/>
</dbReference>
<comment type="caution">
    <text evidence="4">The sequence shown here is derived from an EMBL/GenBank/DDBJ whole genome shotgun (WGS) entry which is preliminary data.</text>
</comment>
<feature type="region of interest" description="Disordered" evidence="1">
    <location>
        <begin position="1"/>
        <end position="43"/>
    </location>
</feature>
<keyword evidence="5" id="KW-1185">Reference proteome</keyword>
<dbReference type="OrthoDB" id="9765468at2"/>
<evidence type="ECO:0000313" key="5">
    <source>
        <dbReference type="Proteomes" id="UP000294543"/>
    </source>
</evidence>
<dbReference type="Proteomes" id="UP000294543">
    <property type="component" value="Unassembled WGS sequence"/>
</dbReference>
<dbReference type="Gene3D" id="3.30.470.20">
    <property type="entry name" value="ATP-grasp fold, B domain"/>
    <property type="match status" value="1"/>
</dbReference>
<feature type="domain" description="PEP-utilising enzyme mobile" evidence="2">
    <location>
        <begin position="777"/>
        <end position="846"/>
    </location>
</feature>
<dbReference type="AlphaFoldDB" id="A0A4R4WUD8"/>
<dbReference type="GO" id="GO:0016301">
    <property type="term" value="F:kinase activity"/>
    <property type="evidence" value="ECO:0007669"/>
    <property type="project" value="InterPro"/>
</dbReference>
<gene>
    <name evidence="4" type="ORF">E1294_15240</name>
</gene>
<organism evidence="4 5">
    <name type="scientific">Nonomuraea diastatica</name>
    <dbReference type="NCBI Taxonomy" id="1848329"/>
    <lineage>
        <taxon>Bacteria</taxon>
        <taxon>Bacillati</taxon>
        <taxon>Actinomycetota</taxon>
        <taxon>Actinomycetes</taxon>
        <taxon>Streptosporangiales</taxon>
        <taxon>Streptosporangiaceae</taxon>
        <taxon>Nonomuraea</taxon>
    </lineage>
</organism>
<reference evidence="4 5" key="1">
    <citation type="submission" date="2019-03" db="EMBL/GenBank/DDBJ databases">
        <title>Draft genome sequences of novel Actinobacteria.</title>
        <authorList>
            <person name="Sahin N."/>
            <person name="Ay H."/>
            <person name="Saygin H."/>
        </authorList>
    </citation>
    <scope>NUCLEOTIDE SEQUENCE [LARGE SCALE GENOMIC DNA]</scope>
    <source>
        <strain evidence="4 5">KC712</strain>
    </source>
</reference>
<feature type="domain" description="Pyruvate phosphate dikinase AMP/ATP-binding" evidence="3">
    <location>
        <begin position="117"/>
        <end position="349"/>
    </location>
</feature>
<dbReference type="InterPro" id="IPR051549">
    <property type="entry name" value="PEP_Utilizing_Enz"/>
</dbReference>
<dbReference type="InterPro" id="IPR013815">
    <property type="entry name" value="ATP_grasp_subdomain_1"/>
</dbReference>
<protein>
    <submittedName>
        <fullName evidence="4">Phosphoenolpyruvate synthase</fullName>
    </submittedName>
</protein>
<dbReference type="Gene3D" id="3.50.30.10">
    <property type="entry name" value="Phosphohistidine domain"/>
    <property type="match status" value="1"/>
</dbReference>
<dbReference type="Pfam" id="PF01326">
    <property type="entry name" value="PPDK_N"/>
    <property type="match status" value="2"/>
</dbReference>
<dbReference type="PANTHER" id="PTHR43615:SF1">
    <property type="entry name" value="PPDK_N DOMAIN-CONTAINING PROTEIN"/>
    <property type="match status" value="1"/>
</dbReference>
<feature type="domain" description="Pyruvate phosphate dikinase AMP/ATP-binding" evidence="3">
    <location>
        <begin position="82"/>
        <end position="116"/>
    </location>
</feature>
<dbReference type="SUPFAM" id="SSF52009">
    <property type="entry name" value="Phosphohistidine domain"/>
    <property type="match status" value="1"/>
</dbReference>
<dbReference type="InterPro" id="IPR008279">
    <property type="entry name" value="PEP-util_enz_mobile_dom"/>
</dbReference>
<accession>A0A4R4WUD8</accession>
<keyword evidence="4" id="KW-0670">Pyruvate</keyword>
<dbReference type="EMBL" id="SMKP01000036">
    <property type="protein sequence ID" value="TDD21333.1"/>
    <property type="molecule type" value="Genomic_DNA"/>
</dbReference>
<dbReference type="Pfam" id="PF00391">
    <property type="entry name" value="PEP-utilizers"/>
    <property type="match status" value="1"/>
</dbReference>
<dbReference type="InterPro" id="IPR036637">
    <property type="entry name" value="Phosphohistidine_dom_sf"/>
</dbReference>
<name>A0A4R4WUD8_9ACTN</name>
<proteinExistence type="predicted"/>
<feature type="compositionally biased region" description="Basic and acidic residues" evidence="1">
    <location>
        <begin position="11"/>
        <end position="28"/>
    </location>
</feature>
<evidence type="ECO:0000259" key="2">
    <source>
        <dbReference type="Pfam" id="PF00391"/>
    </source>
</evidence>
<dbReference type="InterPro" id="IPR002192">
    <property type="entry name" value="PPDK_AMP/ATP-bd"/>
</dbReference>
<evidence type="ECO:0000256" key="1">
    <source>
        <dbReference type="SAM" id="MobiDB-lite"/>
    </source>
</evidence>
<evidence type="ECO:0000259" key="3">
    <source>
        <dbReference type="Pfam" id="PF01326"/>
    </source>
</evidence>
<sequence>MRASRGVAVSESRHRGEPVAEGRSREEPVAGSRGQVVSASRGQVVSASRGDVVKAERSHESREEAVKLVAPLDAFGHDDLAVAGGKGANLGELVRKGLPVPGGFVVTTHAYGQVAQGHDTREHFERAELPAGLRQAIADAYAGLGGGPVAVRSSATAEDLPGAAFAGQQDTYLNVVGEEALFDAVRRCWGSLWTERAIAYRAKLAIDSSGVRIAVVVQSMVEADTAGVMFTANPVTGDRAQLVIDASSGLGEAVVSGLVTPDHYVIGASGHTDFTPGRREVVIRGASGGGVARETGAAATAERLPDAVIEELARLGRDVAAHFGRPQDIEWAYAGGRVHLLQARPMTALPPPPVGKLNPIQRRLATVLLEYLPERPYPIDVTTWLPYGPAGLMAKVTSSFGIHGAFENFLREEDGVVYQLVPPKPHPTPRMLATPFRFLAKARRYDPARWTEDPRYRHYLGRARELASRDLGSLPWERLVRVPREALDIVQPVADLRMDYLPGSGLALLRLLVTVRLLGRREWFGDLLFGARTRTTDANEALERLAEVAERTGALDAGPLPAAFEAELGAFLAEYGHRETSSPILVTPPTWADAPEAVLGLVKALAGTPPEKKEGDEALDRLLRHPRLRPERRRARVRRWVAAARAGVAFREDSHFSFTLPQPVLRRSLLEIGRRLVDVWVLDRPEDVFHLRLEELEAIGDVTALPTDDKERLREKVRSRAAKREELSGVRLIDPAVVFPSRATGDALLTGSPASGGVATGPVKLIRQPADFGKLNGGDVLVCPYTNPSWTPLFQQAAAVVVDTGGAASHAAIVAREYGIPAVMGTGTGTSVLQDGEIVTVDGGAGTVARAT</sequence>
<evidence type="ECO:0000313" key="4">
    <source>
        <dbReference type="EMBL" id="TDD21333.1"/>
    </source>
</evidence>
<dbReference type="PANTHER" id="PTHR43615">
    <property type="entry name" value="PHOSPHOENOLPYRUVATE SYNTHASE-RELATED"/>
    <property type="match status" value="1"/>
</dbReference>
<dbReference type="Gene3D" id="3.30.1490.20">
    <property type="entry name" value="ATP-grasp fold, A domain"/>
    <property type="match status" value="1"/>
</dbReference>
<dbReference type="GO" id="GO:0005524">
    <property type="term" value="F:ATP binding"/>
    <property type="evidence" value="ECO:0007669"/>
    <property type="project" value="InterPro"/>
</dbReference>